<dbReference type="PATRIC" id="fig|1705578.3.peg.3957"/>
<protein>
    <submittedName>
        <fullName evidence="5">Anaerobic sulfite reductase subunit A</fullName>
    </submittedName>
</protein>
<feature type="domain" description="4Fe-4S ferredoxin-type" evidence="4">
    <location>
        <begin position="217"/>
        <end position="248"/>
    </location>
</feature>
<keyword evidence="3" id="KW-0411">Iron-sulfur</keyword>
<dbReference type="Pfam" id="PF17179">
    <property type="entry name" value="Fer4_22"/>
    <property type="match status" value="1"/>
</dbReference>
<proteinExistence type="predicted"/>
<evidence type="ECO:0000256" key="3">
    <source>
        <dbReference type="ARBA" id="ARBA00023014"/>
    </source>
</evidence>
<reference evidence="5 7" key="1">
    <citation type="journal article" date="2015" name="Biotechnol. Bioeng.">
        <title>Genome sequence and phenotypic characterization of Caulobacter segnis.</title>
        <authorList>
            <person name="Patel S."/>
            <person name="Fletcher B."/>
            <person name="Scott D.C."/>
            <person name="Ely B."/>
        </authorList>
    </citation>
    <scope>NUCLEOTIDE SEQUENCE [LARGE SCALE GENOMIC DNA]</scope>
    <source>
        <strain evidence="5 7">PS02</strain>
    </source>
</reference>
<dbReference type="PANTHER" id="PTHR40447">
    <property type="entry name" value="ANAEROBIC SULFITE REDUCTASE SUBUNIT A"/>
    <property type="match status" value="1"/>
</dbReference>
<name>A0A162LBU8_9CLOT</name>
<dbReference type="PANTHER" id="PTHR40447:SF1">
    <property type="entry name" value="ANAEROBIC SULFITE REDUCTASE SUBUNIT A"/>
    <property type="match status" value="1"/>
</dbReference>
<dbReference type="EMBL" id="LROR01000038">
    <property type="protein sequence ID" value="OBR95301.1"/>
    <property type="molecule type" value="Genomic_DNA"/>
</dbReference>
<keyword evidence="8" id="KW-1185">Reference proteome</keyword>
<dbReference type="PROSITE" id="PS51379">
    <property type="entry name" value="4FE4S_FER_2"/>
    <property type="match status" value="2"/>
</dbReference>
<reference evidence="6 8" key="2">
    <citation type="journal article" date="2016" name="Front. Microbiol.">
        <title>Industrial Acetogenic Biocatalysts: A Comparative Metabolic and Genomic Analysis.</title>
        <authorList>
            <person name="Bengelsdorf F."/>
            <person name="Poehlein A."/>
            <person name="Sonja S."/>
            <person name="Erz C."/>
            <person name="Hummel T."/>
            <person name="Hoffmeister S."/>
            <person name="Daniel R."/>
            <person name="Durre P."/>
        </authorList>
    </citation>
    <scope>NUCLEOTIDE SEQUENCE [LARGE SCALE GENOMIC DNA]</scope>
    <source>
        <strain evidence="6 8">PTA-10522</strain>
    </source>
</reference>
<dbReference type="EMBL" id="LITQ01000009">
    <property type="protein sequence ID" value="OAA93972.1"/>
    <property type="molecule type" value="Genomic_DNA"/>
</dbReference>
<dbReference type="AlphaFoldDB" id="A0A162LBU8"/>
<gene>
    <name evidence="5" type="primary">asrA_2</name>
    <name evidence="6" type="synonym">asrA_1</name>
    <name evidence="6" type="ORF">CLCOS_16250</name>
    <name evidence="5" type="ORF">WX73_03882</name>
</gene>
<dbReference type="Proteomes" id="UP000077384">
    <property type="component" value="Unassembled WGS sequence"/>
</dbReference>
<dbReference type="GO" id="GO:0046872">
    <property type="term" value="F:metal ion binding"/>
    <property type="evidence" value="ECO:0007669"/>
    <property type="project" value="UniProtKB-KW"/>
</dbReference>
<evidence type="ECO:0000259" key="4">
    <source>
        <dbReference type="PROSITE" id="PS51379"/>
    </source>
</evidence>
<dbReference type="RefSeq" id="WP_063600627.1">
    <property type="nucleotide sequence ID" value="NZ_LITQ01000009.1"/>
</dbReference>
<dbReference type="InterPro" id="IPR017896">
    <property type="entry name" value="4Fe4S_Fe-S-bd"/>
</dbReference>
<organism evidence="5 7">
    <name type="scientific">Clostridium coskatii</name>
    <dbReference type="NCBI Taxonomy" id="1705578"/>
    <lineage>
        <taxon>Bacteria</taxon>
        <taxon>Bacillati</taxon>
        <taxon>Bacillota</taxon>
        <taxon>Clostridia</taxon>
        <taxon>Eubacteriales</taxon>
        <taxon>Clostridiaceae</taxon>
        <taxon>Clostridium</taxon>
    </lineage>
</organism>
<dbReference type="InterPro" id="IPR014259">
    <property type="entry name" value="Sulphite_reductase_A"/>
</dbReference>
<evidence type="ECO:0000313" key="8">
    <source>
        <dbReference type="Proteomes" id="UP000093694"/>
    </source>
</evidence>
<evidence type="ECO:0000256" key="2">
    <source>
        <dbReference type="ARBA" id="ARBA00023004"/>
    </source>
</evidence>
<sequence>MGYYVSSKRMDQIINELKKEYKIYAPKRFKNRGWKPNTDLIRYDEINSVSEIIYDEKSDFSPKEVFYPISQTLLYFTEDNCKESSIDDSKNIILFARPCDINGIKRLDTIFLKNGNQEDNYYKRLRDKLKIFMLECREGFDNCFCVSMGSNQTDNYSAAVRFEQNGLLVEIKNNEFKKYFDGEISRNFTPEFVQSNQKKVNLPKIDSTDTLKKVYSLEFWKDFNDKCLSCGACNTVCMTCSCFDTRDIIYNETSLNGERRRVWSSCMLEDFTIMAGGHGVRNTAGERMRFKTLHKVYDYNSRFGGDEHMCVGCGRCVKRCPQEISFSDTISKLSEEVAKISNEKKASTEVTK</sequence>
<dbReference type="GO" id="GO:0051536">
    <property type="term" value="F:iron-sulfur cluster binding"/>
    <property type="evidence" value="ECO:0007669"/>
    <property type="project" value="UniProtKB-KW"/>
</dbReference>
<dbReference type="Proteomes" id="UP000093694">
    <property type="component" value="Unassembled WGS sequence"/>
</dbReference>
<accession>A0A162LBU8</accession>
<dbReference type="SUPFAM" id="SSF46548">
    <property type="entry name" value="alpha-helical ferredoxin"/>
    <property type="match status" value="1"/>
</dbReference>
<feature type="domain" description="4Fe-4S ferredoxin-type" evidence="4">
    <location>
        <begin position="301"/>
        <end position="329"/>
    </location>
</feature>
<comment type="caution">
    <text evidence="5">The sequence shown here is derived from an EMBL/GenBank/DDBJ whole genome shotgun (WGS) entry which is preliminary data.</text>
</comment>
<dbReference type="PROSITE" id="PS00198">
    <property type="entry name" value="4FE4S_FER_1"/>
    <property type="match status" value="1"/>
</dbReference>
<keyword evidence="1" id="KW-0479">Metal-binding</keyword>
<dbReference type="InterPro" id="IPR017900">
    <property type="entry name" value="4Fe4S_Fe_S_CS"/>
</dbReference>
<keyword evidence="2" id="KW-0408">Iron</keyword>
<evidence type="ECO:0000313" key="7">
    <source>
        <dbReference type="Proteomes" id="UP000077384"/>
    </source>
</evidence>
<evidence type="ECO:0000313" key="5">
    <source>
        <dbReference type="EMBL" id="OAA93972.1"/>
    </source>
</evidence>
<evidence type="ECO:0000313" key="6">
    <source>
        <dbReference type="EMBL" id="OBR95301.1"/>
    </source>
</evidence>
<dbReference type="NCBIfam" id="TIGR02910">
    <property type="entry name" value="sulfite_red_A"/>
    <property type="match status" value="1"/>
</dbReference>
<evidence type="ECO:0000256" key="1">
    <source>
        <dbReference type="ARBA" id="ARBA00022723"/>
    </source>
</evidence>